<evidence type="ECO:0000256" key="1">
    <source>
        <dbReference type="SAM" id="MobiDB-lite"/>
    </source>
</evidence>
<comment type="caution">
    <text evidence="4">The sequence shown here is derived from an EMBL/GenBank/DDBJ whole genome shotgun (WGS) entry which is preliminary data.</text>
</comment>
<accession>A0AAV0U7Q7</accession>
<feature type="region of interest" description="Disordered" evidence="1">
    <location>
        <begin position="326"/>
        <end position="346"/>
    </location>
</feature>
<evidence type="ECO:0000259" key="2">
    <source>
        <dbReference type="Pfam" id="PF07714"/>
    </source>
</evidence>
<name>A0AAV0U7Q7_9STRA</name>
<evidence type="ECO:0000313" key="4">
    <source>
        <dbReference type="EMBL" id="CAI5731748.1"/>
    </source>
</evidence>
<dbReference type="AlphaFoldDB" id="A0AAV0U7Q7"/>
<feature type="compositionally biased region" description="Low complexity" evidence="1">
    <location>
        <begin position="326"/>
        <end position="339"/>
    </location>
</feature>
<dbReference type="PANTHER" id="PTHR44329:SF214">
    <property type="entry name" value="PROTEIN KINASE DOMAIN-CONTAINING PROTEIN"/>
    <property type="match status" value="1"/>
</dbReference>
<sequence>MFESERYRREGKGYYPNSSAAAFVGSGNDNIFSWYPVFANSSASVNANPNADWRCKLSIALDVAMGLVYLHANNLAHGRVCARKVLLNKQGEAKLSAMDVLLPSDVAQSKDDNHGMADHFRGSLRDSALWTVQRITGVTRTLRGPKRWVSENPGRSRYANNSEESDVSGVSSVTLDDNNSQMGDNPAFDEMSDEFDENSVKSSGIGSSIVAAQRDDVYAFGTFLWELDTMIVVEEDLASSRITTGIGGNPHLLKFSADCPLELQELARQCWHEVPTERPDAIDVQEELVRVLEGRLTTSGKVPPPNWTRPSYLSSTSAISSLSSSELSSNMSSLPSSRSMMAVADL</sequence>
<dbReference type="PANTHER" id="PTHR44329">
    <property type="entry name" value="SERINE/THREONINE-PROTEIN KINASE TNNI3K-RELATED"/>
    <property type="match status" value="1"/>
</dbReference>
<evidence type="ECO:0000313" key="6">
    <source>
        <dbReference type="Proteomes" id="UP001159659"/>
    </source>
</evidence>
<dbReference type="InterPro" id="IPR011009">
    <property type="entry name" value="Kinase-like_dom_sf"/>
</dbReference>
<dbReference type="Proteomes" id="UP001159659">
    <property type="component" value="Unassembled WGS sequence"/>
</dbReference>
<evidence type="ECO:0000313" key="5">
    <source>
        <dbReference type="Proteomes" id="UP001157938"/>
    </source>
</evidence>
<keyword evidence="5" id="KW-1185">Reference proteome</keyword>
<feature type="region of interest" description="Disordered" evidence="1">
    <location>
        <begin position="145"/>
        <end position="185"/>
    </location>
</feature>
<reference evidence="3 5" key="1">
    <citation type="submission" date="2021-11" db="EMBL/GenBank/DDBJ databases">
        <authorList>
            <person name="Islam A."/>
            <person name="Islam S."/>
            <person name="Flora M.S."/>
            <person name="Rahman M."/>
            <person name="Ziaur R.M."/>
            <person name="Epstein J.H."/>
            <person name="Hassan M."/>
            <person name="Klassen M."/>
            <person name="Woodard K."/>
            <person name="Webb A."/>
            <person name="Webby R.J."/>
            <person name="El Zowalaty M.E."/>
        </authorList>
    </citation>
    <scope>NUCLEOTIDE SEQUENCE [LARGE SCALE GENOMIC DNA]</scope>
    <source>
        <strain evidence="3">Pf1</strain>
    </source>
</reference>
<protein>
    <recommendedName>
        <fullName evidence="2">Serine-threonine/tyrosine-protein kinase catalytic domain-containing protein</fullName>
    </recommendedName>
</protein>
<dbReference type="SUPFAM" id="SSF56112">
    <property type="entry name" value="Protein kinase-like (PK-like)"/>
    <property type="match status" value="1"/>
</dbReference>
<dbReference type="Gene3D" id="1.10.510.10">
    <property type="entry name" value="Transferase(Phosphotransferase) domain 1"/>
    <property type="match status" value="1"/>
</dbReference>
<organism evidence="4 6">
    <name type="scientific">Peronospora farinosa</name>
    <dbReference type="NCBI Taxonomy" id="134698"/>
    <lineage>
        <taxon>Eukaryota</taxon>
        <taxon>Sar</taxon>
        <taxon>Stramenopiles</taxon>
        <taxon>Oomycota</taxon>
        <taxon>Peronosporomycetes</taxon>
        <taxon>Peronosporales</taxon>
        <taxon>Peronosporaceae</taxon>
        <taxon>Peronospora</taxon>
    </lineage>
</organism>
<feature type="compositionally biased region" description="Polar residues" evidence="1">
    <location>
        <begin position="174"/>
        <end position="183"/>
    </location>
</feature>
<dbReference type="EMBL" id="CANTFK010000863">
    <property type="protein sequence ID" value="CAI5731748.1"/>
    <property type="molecule type" value="Genomic_DNA"/>
</dbReference>
<dbReference type="Proteomes" id="UP001157938">
    <property type="component" value="Unassembled WGS sequence"/>
</dbReference>
<reference evidence="4" key="2">
    <citation type="submission" date="2022-12" db="EMBL/GenBank/DDBJ databases">
        <authorList>
            <person name="Webb A."/>
        </authorList>
    </citation>
    <scope>NUCLEOTIDE SEQUENCE</scope>
    <source>
        <strain evidence="4">Pf2</strain>
    </source>
</reference>
<dbReference type="EMBL" id="CAKLBC010001426">
    <property type="protein sequence ID" value="CAH0491924.1"/>
    <property type="molecule type" value="Genomic_DNA"/>
</dbReference>
<evidence type="ECO:0000313" key="3">
    <source>
        <dbReference type="EMBL" id="CAH0491924.1"/>
    </source>
</evidence>
<feature type="domain" description="Serine-threonine/tyrosine-protein kinase catalytic" evidence="2">
    <location>
        <begin position="213"/>
        <end position="288"/>
    </location>
</feature>
<dbReference type="InterPro" id="IPR001245">
    <property type="entry name" value="Ser-Thr/Tyr_kinase_cat_dom"/>
</dbReference>
<feature type="domain" description="Serine-threonine/tyrosine-protein kinase catalytic" evidence="2">
    <location>
        <begin position="52"/>
        <end position="106"/>
    </location>
</feature>
<dbReference type="GO" id="GO:0004674">
    <property type="term" value="F:protein serine/threonine kinase activity"/>
    <property type="evidence" value="ECO:0007669"/>
    <property type="project" value="TreeGrafter"/>
</dbReference>
<gene>
    <name evidence="3" type="ORF">PFR001_LOCUS7158</name>
    <name evidence="4" type="ORF">PFR002_LOCUS6674</name>
</gene>
<proteinExistence type="predicted"/>
<dbReference type="Pfam" id="PF07714">
    <property type="entry name" value="PK_Tyr_Ser-Thr"/>
    <property type="match status" value="2"/>
</dbReference>
<dbReference type="InterPro" id="IPR051681">
    <property type="entry name" value="Ser/Thr_Kinases-Pseudokinases"/>
</dbReference>